<comment type="caution">
    <text evidence="1">The sequence shown here is derived from an EMBL/GenBank/DDBJ whole genome shotgun (WGS) entry which is preliminary data.</text>
</comment>
<dbReference type="EMBL" id="WNCL01000063">
    <property type="protein sequence ID" value="MTU44341.1"/>
    <property type="molecule type" value="Genomic_DNA"/>
</dbReference>
<name>A0A6I3SD95_9BURK</name>
<evidence type="ECO:0000313" key="2">
    <source>
        <dbReference type="Proteomes" id="UP000462362"/>
    </source>
</evidence>
<accession>A0A6I3SD95</accession>
<dbReference type="GeneID" id="43348238"/>
<gene>
    <name evidence="1" type="ORF">GMD42_12155</name>
</gene>
<organism evidence="1 2">
    <name type="scientific">Parasutterella excrementihominis</name>
    <dbReference type="NCBI Taxonomy" id="487175"/>
    <lineage>
        <taxon>Bacteria</taxon>
        <taxon>Pseudomonadati</taxon>
        <taxon>Pseudomonadota</taxon>
        <taxon>Betaproteobacteria</taxon>
        <taxon>Burkholderiales</taxon>
        <taxon>Sutterellaceae</taxon>
        <taxon>Parasutterella</taxon>
    </lineage>
</organism>
<proteinExistence type="predicted"/>
<sequence>MAFFNFGSRTDLSSPFTEEQARLLTWTKVLEEEAVKRRKITISELKEVTARCAREVGEQADFKKLLLTRAEGVLDLLRSKSAVSLKKPQGIPYLLIGSVFAVLAFVGGVLTNEFSVTNNRINLLSPPLLGVIAWNLIVYCWIAIAVLFNRGKSPVGLIRRFFAGALLKLQTRGSHGQQALITFYSKWTEAEMPLLRGRIAEILHFSAALFGLGLIASIGIHGWGTEYTVGWESTWLSDKPSAVLTFINLFYGMIPVNSDLFNQLTPQVIESMNFGSGHGQNAAPWLLQLFYIISLVVVVPRILLGLYALAKTQYIENHFPVDLESVYYSNILRQWRGQTMLIQIIPFSYPLTEKVKDGIQKFASELHPENSRCIFSAAQHEDTKLPEIPAGEQTEVVAVFAMTSTPETEVQGRFIAELKEKAQASKALLRIVVDTSGFLARFANTPQRIAERKKNWSNFLTPYGVSFAFVNLTDADSKDAAAQFEQA</sequence>
<evidence type="ECO:0000313" key="1">
    <source>
        <dbReference type="EMBL" id="MTU44341.1"/>
    </source>
</evidence>
<dbReference type="Proteomes" id="UP000462362">
    <property type="component" value="Unassembled WGS sequence"/>
</dbReference>
<dbReference type="RefSeq" id="WP_008811955.1">
    <property type="nucleotide sequence ID" value="NZ_CAKVUT010000016.1"/>
</dbReference>
<protein>
    <submittedName>
        <fullName evidence="1">DUF2868 domain-containing protein</fullName>
    </submittedName>
</protein>
<dbReference type="AlphaFoldDB" id="A0A6I3SD95"/>
<reference evidence="1 2" key="1">
    <citation type="journal article" date="2019" name="Nat. Med.">
        <title>A library of human gut bacterial isolates paired with longitudinal multiomics data enables mechanistic microbiome research.</title>
        <authorList>
            <person name="Poyet M."/>
            <person name="Groussin M."/>
            <person name="Gibbons S.M."/>
            <person name="Avila-Pacheco J."/>
            <person name="Jiang X."/>
            <person name="Kearney S.M."/>
            <person name="Perrotta A.R."/>
            <person name="Berdy B."/>
            <person name="Zhao S."/>
            <person name="Lieberman T.D."/>
            <person name="Swanson P.K."/>
            <person name="Smith M."/>
            <person name="Roesemann S."/>
            <person name="Alexander J.E."/>
            <person name="Rich S.A."/>
            <person name="Livny J."/>
            <person name="Vlamakis H."/>
            <person name="Clish C."/>
            <person name="Bullock K."/>
            <person name="Deik A."/>
            <person name="Scott J."/>
            <person name="Pierce K.A."/>
            <person name="Xavier R.J."/>
            <person name="Alm E.J."/>
        </authorList>
    </citation>
    <scope>NUCLEOTIDE SEQUENCE [LARGE SCALE GENOMIC DNA]</scope>
    <source>
        <strain evidence="1 2">BIOML-A2</strain>
    </source>
</reference>